<dbReference type="PROSITE" id="PS51098">
    <property type="entry name" value="PTS_EIIB_TYPE_1"/>
    <property type="match status" value="1"/>
</dbReference>
<evidence type="ECO:0000313" key="9">
    <source>
        <dbReference type="Proteomes" id="UP000240243"/>
    </source>
</evidence>
<dbReference type="GO" id="GO:0009401">
    <property type="term" value="P:phosphoenolpyruvate-dependent sugar phosphotransferase system"/>
    <property type="evidence" value="ECO:0007669"/>
    <property type="project" value="UniProtKB-KW"/>
</dbReference>
<evidence type="ECO:0000259" key="7">
    <source>
        <dbReference type="PROSITE" id="PS51098"/>
    </source>
</evidence>
<protein>
    <submittedName>
        <fullName evidence="8">PTS sugar transporter subunit IIB</fullName>
    </submittedName>
</protein>
<keyword evidence="2 8" id="KW-0762">Sugar transport</keyword>
<dbReference type="InterPro" id="IPR001996">
    <property type="entry name" value="PTS_IIB_1"/>
</dbReference>
<dbReference type="InterPro" id="IPR036878">
    <property type="entry name" value="Glu_permease_IIB"/>
</dbReference>
<dbReference type="AlphaFoldDB" id="A0A2P7RBD4"/>
<accession>A0A2P7RBD4</accession>
<dbReference type="CDD" id="cd00212">
    <property type="entry name" value="PTS_IIB_glc"/>
    <property type="match status" value="1"/>
</dbReference>
<sequence length="127" mass="14049">MLNLKRFNFYRHYYRGVNMNQASIAAELLAALGGADNLVRLSCCATRLRVDLHDDTLLDRACLERLAPVVAVIEGSALGQHKAYQLVVAPGNAQSLYEALVKAGRLDQHEERGLLKGLGRRLFGSRD</sequence>
<feature type="active site" description="Phosphocysteine intermediate; for EIIB activity" evidence="6">
    <location>
        <position position="44"/>
    </location>
</feature>
<evidence type="ECO:0000256" key="5">
    <source>
        <dbReference type="ARBA" id="ARBA00022777"/>
    </source>
</evidence>
<keyword evidence="5" id="KW-0418">Kinase</keyword>
<dbReference type="EMBL" id="PXYG01000001">
    <property type="protein sequence ID" value="PSJ47531.1"/>
    <property type="molecule type" value="Genomic_DNA"/>
</dbReference>
<evidence type="ECO:0000256" key="6">
    <source>
        <dbReference type="PROSITE-ProRule" id="PRU00421"/>
    </source>
</evidence>
<evidence type="ECO:0000256" key="1">
    <source>
        <dbReference type="ARBA" id="ARBA00022448"/>
    </source>
</evidence>
<dbReference type="PANTHER" id="PTHR30175:SF1">
    <property type="entry name" value="PTS SYSTEM ARBUTIN-, CELLOBIOSE-, AND SALICIN-SPECIFIC EIIBC COMPONENT-RELATED"/>
    <property type="match status" value="1"/>
</dbReference>
<evidence type="ECO:0000256" key="3">
    <source>
        <dbReference type="ARBA" id="ARBA00022679"/>
    </source>
</evidence>
<dbReference type="InterPro" id="IPR018113">
    <property type="entry name" value="PTrfase_EIIB_Cys"/>
</dbReference>
<evidence type="ECO:0000256" key="4">
    <source>
        <dbReference type="ARBA" id="ARBA00022683"/>
    </source>
</evidence>
<keyword evidence="4" id="KW-0598">Phosphotransferase system</keyword>
<dbReference type="Proteomes" id="UP000240243">
    <property type="component" value="Unassembled WGS sequence"/>
</dbReference>
<dbReference type="GO" id="GO:0016301">
    <property type="term" value="F:kinase activity"/>
    <property type="evidence" value="ECO:0007669"/>
    <property type="project" value="UniProtKB-KW"/>
</dbReference>
<dbReference type="PROSITE" id="PS01035">
    <property type="entry name" value="PTS_EIIB_TYPE_1_CYS"/>
    <property type="match status" value="1"/>
</dbReference>
<dbReference type="GO" id="GO:0008982">
    <property type="term" value="F:protein-N(PI)-phosphohistidine-sugar phosphotransferase activity"/>
    <property type="evidence" value="ECO:0007669"/>
    <property type="project" value="InterPro"/>
</dbReference>
<reference evidence="8 9" key="1">
    <citation type="submission" date="2018-03" db="EMBL/GenBank/DDBJ databases">
        <title>The draft genome of Zobellella sp. 59N8.</title>
        <authorList>
            <person name="Liu L."/>
            <person name="Li L."/>
            <person name="Zhang X."/>
            <person name="Liang L."/>
            <person name="Wang T."/>
        </authorList>
    </citation>
    <scope>NUCLEOTIDE SEQUENCE [LARGE SCALE GENOMIC DNA]</scope>
    <source>
        <strain evidence="8 9">59N8</strain>
    </source>
</reference>
<name>A0A2P7RBD4_9GAMM</name>
<organism evidence="8 9">
    <name type="scientific">Zobellella endophytica</name>
    <dbReference type="NCBI Taxonomy" id="2116700"/>
    <lineage>
        <taxon>Bacteria</taxon>
        <taxon>Pseudomonadati</taxon>
        <taxon>Pseudomonadota</taxon>
        <taxon>Gammaproteobacteria</taxon>
        <taxon>Aeromonadales</taxon>
        <taxon>Aeromonadaceae</taxon>
        <taxon>Zobellella</taxon>
    </lineage>
</organism>
<gene>
    <name evidence="8" type="ORF">C7H85_01465</name>
</gene>
<comment type="caution">
    <text evidence="8">The sequence shown here is derived from an EMBL/GenBank/DDBJ whole genome shotgun (WGS) entry which is preliminary data.</text>
</comment>
<dbReference type="SUPFAM" id="SSF55604">
    <property type="entry name" value="Glucose permease domain IIB"/>
    <property type="match status" value="1"/>
</dbReference>
<keyword evidence="3" id="KW-0808">Transferase</keyword>
<dbReference type="PANTHER" id="PTHR30175">
    <property type="entry name" value="PHOSPHOTRANSFERASE SYSTEM TRANSPORT PROTEIN"/>
    <property type="match status" value="1"/>
</dbReference>
<evidence type="ECO:0000256" key="2">
    <source>
        <dbReference type="ARBA" id="ARBA00022597"/>
    </source>
</evidence>
<dbReference type="Gene3D" id="3.30.1360.60">
    <property type="entry name" value="Glucose permease domain IIB"/>
    <property type="match status" value="1"/>
</dbReference>
<feature type="domain" description="PTS EIIB type-1" evidence="7">
    <location>
        <begin position="22"/>
        <end position="110"/>
    </location>
</feature>
<dbReference type="Pfam" id="PF00367">
    <property type="entry name" value="PTS_EIIB"/>
    <property type="match status" value="1"/>
</dbReference>
<dbReference type="InterPro" id="IPR050558">
    <property type="entry name" value="PTS_Sugar-Specific_Components"/>
</dbReference>
<keyword evidence="9" id="KW-1185">Reference proteome</keyword>
<proteinExistence type="predicted"/>
<keyword evidence="1" id="KW-0813">Transport</keyword>
<evidence type="ECO:0000313" key="8">
    <source>
        <dbReference type="EMBL" id="PSJ47531.1"/>
    </source>
</evidence>